<dbReference type="PRINTS" id="PR00463">
    <property type="entry name" value="EP450I"/>
</dbReference>
<evidence type="ECO:0000256" key="7">
    <source>
        <dbReference type="SAM" id="Phobius"/>
    </source>
</evidence>
<dbReference type="GO" id="GO:0020037">
    <property type="term" value="F:heme binding"/>
    <property type="evidence" value="ECO:0007669"/>
    <property type="project" value="InterPro"/>
</dbReference>
<reference evidence="8" key="1">
    <citation type="submission" date="2019-01" db="EMBL/GenBank/DDBJ databases">
        <title>Draft genome sequences of three monokaryotic isolates of the white-rot basidiomycete fungus Dichomitus squalens.</title>
        <authorList>
            <consortium name="DOE Joint Genome Institute"/>
            <person name="Lopez S.C."/>
            <person name="Andreopoulos B."/>
            <person name="Pangilinan J."/>
            <person name="Lipzen A."/>
            <person name="Riley R."/>
            <person name="Ahrendt S."/>
            <person name="Ng V."/>
            <person name="Barry K."/>
            <person name="Daum C."/>
            <person name="Grigoriev I.V."/>
            <person name="Hilden K.S."/>
            <person name="Makela M.R."/>
            <person name="de Vries R.P."/>
        </authorList>
    </citation>
    <scope>NUCLEOTIDE SEQUENCE [LARGE SCALE GENOMIC DNA]</scope>
    <source>
        <strain evidence="8">OM18370.1</strain>
    </source>
</reference>
<dbReference type="EMBL" id="ML143549">
    <property type="protein sequence ID" value="TBU22273.1"/>
    <property type="molecule type" value="Genomic_DNA"/>
</dbReference>
<gene>
    <name evidence="8" type="ORF">BD311DRAFT_770701</name>
</gene>
<name>A0A4V2JYW4_9APHY</name>
<comment type="similarity">
    <text evidence="2">Belongs to the cytochrome P450 family.</text>
</comment>
<organism evidence="8">
    <name type="scientific">Dichomitus squalens</name>
    <dbReference type="NCBI Taxonomy" id="114155"/>
    <lineage>
        <taxon>Eukaryota</taxon>
        <taxon>Fungi</taxon>
        <taxon>Dikarya</taxon>
        <taxon>Basidiomycota</taxon>
        <taxon>Agaricomycotina</taxon>
        <taxon>Agaricomycetes</taxon>
        <taxon>Polyporales</taxon>
        <taxon>Polyporaceae</taxon>
        <taxon>Dichomitus</taxon>
    </lineage>
</organism>
<comment type="cofactor">
    <cofactor evidence="1 6">
        <name>heme</name>
        <dbReference type="ChEBI" id="CHEBI:30413"/>
    </cofactor>
</comment>
<dbReference type="AlphaFoldDB" id="A0A4V2JYW4"/>
<evidence type="ECO:0000256" key="6">
    <source>
        <dbReference type="PIRSR" id="PIRSR602401-1"/>
    </source>
</evidence>
<keyword evidence="7" id="KW-0472">Membrane</keyword>
<protein>
    <submittedName>
        <fullName evidence="8">Cytochrome P450</fullName>
    </submittedName>
</protein>
<keyword evidence="7" id="KW-0812">Transmembrane</keyword>
<dbReference type="InterPro" id="IPR036396">
    <property type="entry name" value="Cyt_P450_sf"/>
</dbReference>
<keyword evidence="4" id="KW-0560">Oxidoreductase</keyword>
<evidence type="ECO:0000256" key="2">
    <source>
        <dbReference type="ARBA" id="ARBA00010617"/>
    </source>
</evidence>
<dbReference type="Gene3D" id="1.10.630.10">
    <property type="entry name" value="Cytochrome P450"/>
    <property type="match status" value="1"/>
</dbReference>
<evidence type="ECO:0000256" key="3">
    <source>
        <dbReference type="ARBA" id="ARBA00022723"/>
    </source>
</evidence>
<dbReference type="OrthoDB" id="2728548at2759"/>
<evidence type="ECO:0000256" key="1">
    <source>
        <dbReference type="ARBA" id="ARBA00001971"/>
    </source>
</evidence>
<keyword evidence="3 6" id="KW-0479">Metal-binding</keyword>
<dbReference type="CDD" id="cd11041">
    <property type="entry name" value="CYP503A1-like"/>
    <property type="match status" value="1"/>
</dbReference>
<evidence type="ECO:0000256" key="4">
    <source>
        <dbReference type="ARBA" id="ARBA00023002"/>
    </source>
</evidence>
<dbReference type="InterPro" id="IPR001128">
    <property type="entry name" value="Cyt_P450"/>
</dbReference>
<dbReference type="SUPFAM" id="SSF48264">
    <property type="entry name" value="Cytochrome P450"/>
    <property type="match status" value="1"/>
</dbReference>
<feature type="binding site" description="axial binding residue" evidence="6">
    <location>
        <position position="448"/>
    </location>
    <ligand>
        <name>heme</name>
        <dbReference type="ChEBI" id="CHEBI:30413"/>
    </ligand>
    <ligandPart>
        <name>Fe</name>
        <dbReference type="ChEBI" id="CHEBI:18248"/>
    </ligandPart>
</feature>
<keyword evidence="6" id="KW-0349">Heme</keyword>
<evidence type="ECO:0000313" key="8">
    <source>
        <dbReference type="EMBL" id="TBU22273.1"/>
    </source>
</evidence>
<dbReference type="Pfam" id="PF00067">
    <property type="entry name" value="p450"/>
    <property type="match status" value="1"/>
</dbReference>
<proteinExistence type="inferred from homology"/>
<feature type="transmembrane region" description="Helical" evidence="7">
    <location>
        <begin position="9"/>
        <end position="27"/>
    </location>
</feature>
<dbReference type="GO" id="GO:0004497">
    <property type="term" value="F:monooxygenase activity"/>
    <property type="evidence" value="ECO:0007669"/>
    <property type="project" value="InterPro"/>
</dbReference>
<keyword evidence="5 6" id="KW-0408">Iron</keyword>
<evidence type="ECO:0000256" key="5">
    <source>
        <dbReference type="ARBA" id="ARBA00023004"/>
    </source>
</evidence>
<sequence length="511" mass="57684">MDQAQSQSWAFVCVGILIGIVLFRWNINPLNNIPTAGRFSSSNWLSYLAAFSFIRRGRETLQEGYRQYYGSAFKVALLDRWMVIISGPKMIEDIRRRPEDELSFTETVQTLLQYKYTVGQKMQDDPYHVVVVKEKLQNRLLPNVMPSLIEEVPPTVQKYLPVTDHEWTSVDVLAAALKVVARTSNRVFVGSSLCLNEEYNDISVQFAVEIVKAGTVLFLFPDILKPIAAPIVSKVRRTTERALRHLRPIIQERRTAMQELGTDWSDKPDDVLQWIMDKAVAKQESDADIVERLLLLNLAAIHTSSSSIAHVLYHLAEQPELLGPLREEIESSIDAEGWTMSSFARMWKLDSLLRESQRYNGFTLASMMRIAMKDIVLANGMFIPKGTLLGAAAHPTHYDNGHLANAEIFDPFRFARLREANNSEGSARLQFASTSPEYIAFGHGQLACPGRHFAANQLKAVLSYIILNYDFKLTDTESCCPRPQRPPNVYVSLAVLPPIGGTIQLRKRAVC</sequence>
<dbReference type="PANTHER" id="PTHR46206">
    <property type="entry name" value="CYTOCHROME P450"/>
    <property type="match status" value="1"/>
</dbReference>
<dbReference type="InterPro" id="IPR002401">
    <property type="entry name" value="Cyt_P450_E_grp-I"/>
</dbReference>
<keyword evidence="7" id="KW-1133">Transmembrane helix</keyword>
<dbReference type="Proteomes" id="UP000292957">
    <property type="component" value="Unassembled WGS sequence"/>
</dbReference>
<dbReference type="GO" id="GO:0005506">
    <property type="term" value="F:iron ion binding"/>
    <property type="evidence" value="ECO:0007669"/>
    <property type="project" value="InterPro"/>
</dbReference>
<dbReference type="GO" id="GO:0016705">
    <property type="term" value="F:oxidoreductase activity, acting on paired donors, with incorporation or reduction of molecular oxygen"/>
    <property type="evidence" value="ECO:0007669"/>
    <property type="project" value="InterPro"/>
</dbReference>
<accession>A0A4V2JYW4</accession>